<proteinExistence type="predicted"/>
<dbReference type="EMBL" id="GG662471">
    <property type="protein sequence ID" value="EAS03809.3"/>
    <property type="molecule type" value="Genomic_DNA"/>
</dbReference>
<dbReference type="AlphaFoldDB" id="I7LX58"/>
<evidence type="ECO:0000259" key="1">
    <source>
        <dbReference type="Pfam" id="PF00582"/>
    </source>
</evidence>
<accession>I7LX58</accession>
<dbReference type="CDD" id="cd00293">
    <property type="entry name" value="USP-like"/>
    <property type="match status" value="1"/>
</dbReference>
<protein>
    <submittedName>
        <fullName evidence="2">Universal stress family protein</fullName>
    </submittedName>
</protein>
<dbReference type="RefSeq" id="XP_001024054.3">
    <property type="nucleotide sequence ID" value="XM_001024054.3"/>
</dbReference>
<dbReference type="GeneID" id="7842264"/>
<dbReference type="Pfam" id="PF00582">
    <property type="entry name" value="Usp"/>
    <property type="match status" value="1"/>
</dbReference>
<dbReference type="OrthoDB" id="843225at2759"/>
<dbReference type="InParanoid" id="I7LX58"/>
<evidence type="ECO:0000313" key="3">
    <source>
        <dbReference type="Proteomes" id="UP000009168"/>
    </source>
</evidence>
<evidence type="ECO:0000313" key="2">
    <source>
        <dbReference type="EMBL" id="EAS03809.3"/>
    </source>
</evidence>
<organism evidence="2 3">
    <name type="scientific">Tetrahymena thermophila (strain SB210)</name>
    <dbReference type="NCBI Taxonomy" id="312017"/>
    <lineage>
        <taxon>Eukaryota</taxon>
        <taxon>Sar</taxon>
        <taxon>Alveolata</taxon>
        <taxon>Ciliophora</taxon>
        <taxon>Intramacronucleata</taxon>
        <taxon>Oligohymenophorea</taxon>
        <taxon>Hymenostomatida</taxon>
        <taxon>Tetrahymenina</taxon>
        <taxon>Tetrahymenidae</taxon>
        <taxon>Tetrahymena</taxon>
    </lineage>
</organism>
<dbReference type="eggNOG" id="ENOG502SMZW">
    <property type="taxonomic scope" value="Eukaryota"/>
</dbReference>
<dbReference type="InterPro" id="IPR006016">
    <property type="entry name" value="UspA"/>
</dbReference>
<sequence>MNSESYTFQNLMVATDGSEQSKKAFNQALEVFSSGNLFKVIHVIHVSNKEKTYLPKHFTLENIEQEYKTELLSRLTSNRYNLIFQEKNNKYQHSREQILDICSQAKGDFLFIGYTGRKGPKNDPTVLSQTVRGVAFNQMIPLVIIKELFVRKNQASGGFTFLVGIDGSKKSLKCLHIAASLANNPNDKLIACFAPSPDRIKQIDEINQKVQNEMAQINFQNWQYVSLQPNYDSGEAIINYVNLNEEVDVQFVIVKYNLYLCIKVIELFLTDRQQRFQSRKRKESILWQKC</sequence>
<feature type="domain" description="UspA" evidence="1">
    <location>
        <begin position="8"/>
        <end position="122"/>
    </location>
</feature>
<dbReference type="KEGG" id="tet:TTHERM_00657540"/>
<gene>
    <name evidence="2" type="ORF">TTHERM_00657540</name>
</gene>
<name>I7LX58_TETTS</name>
<dbReference type="SUPFAM" id="SSF52402">
    <property type="entry name" value="Adenine nucleotide alpha hydrolases-like"/>
    <property type="match status" value="1"/>
</dbReference>
<keyword evidence="3" id="KW-1185">Reference proteome</keyword>
<dbReference type="Proteomes" id="UP000009168">
    <property type="component" value="Unassembled WGS sequence"/>
</dbReference>
<dbReference type="Gene3D" id="3.40.50.12370">
    <property type="match status" value="1"/>
</dbReference>
<reference evidence="3" key="1">
    <citation type="journal article" date="2006" name="PLoS Biol.">
        <title>Macronuclear genome sequence of the ciliate Tetrahymena thermophila, a model eukaryote.</title>
        <authorList>
            <person name="Eisen J.A."/>
            <person name="Coyne R.S."/>
            <person name="Wu M."/>
            <person name="Wu D."/>
            <person name="Thiagarajan M."/>
            <person name="Wortman J.R."/>
            <person name="Badger J.H."/>
            <person name="Ren Q."/>
            <person name="Amedeo P."/>
            <person name="Jones K.M."/>
            <person name="Tallon L.J."/>
            <person name="Delcher A.L."/>
            <person name="Salzberg S.L."/>
            <person name="Silva J.C."/>
            <person name="Haas B.J."/>
            <person name="Majoros W.H."/>
            <person name="Farzad M."/>
            <person name="Carlton J.M."/>
            <person name="Smith R.K. Jr."/>
            <person name="Garg J."/>
            <person name="Pearlman R.E."/>
            <person name="Karrer K.M."/>
            <person name="Sun L."/>
            <person name="Manning G."/>
            <person name="Elde N.C."/>
            <person name="Turkewitz A.P."/>
            <person name="Asai D.J."/>
            <person name="Wilkes D.E."/>
            <person name="Wang Y."/>
            <person name="Cai H."/>
            <person name="Collins K."/>
            <person name="Stewart B.A."/>
            <person name="Lee S.R."/>
            <person name="Wilamowska K."/>
            <person name="Weinberg Z."/>
            <person name="Ruzzo W.L."/>
            <person name="Wloga D."/>
            <person name="Gaertig J."/>
            <person name="Frankel J."/>
            <person name="Tsao C.-C."/>
            <person name="Gorovsky M.A."/>
            <person name="Keeling P.J."/>
            <person name="Waller R.F."/>
            <person name="Patron N.J."/>
            <person name="Cherry J.M."/>
            <person name="Stover N.A."/>
            <person name="Krieger C.J."/>
            <person name="del Toro C."/>
            <person name="Ryder H.F."/>
            <person name="Williamson S.C."/>
            <person name="Barbeau R.A."/>
            <person name="Hamilton E.P."/>
            <person name="Orias E."/>
        </authorList>
    </citation>
    <scope>NUCLEOTIDE SEQUENCE [LARGE SCALE GENOMIC DNA]</scope>
    <source>
        <strain evidence="3">SB210</strain>
    </source>
</reference>